<dbReference type="EMBL" id="CAJVPS010000443">
    <property type="protein sequence ID" value="CAG8486784.1"/>
    <property type="molecule type" value="Genomic_DNA"/>
</dbReference>
<evidence type="ECO:0000256" key="1">
    <source>
        <dbReference type="SAM" id="MobiDB-lite"/>
    </source>
</evidence>
<evidence type="ECO:0000313" key="3">
    <source>
        <dbReference type="Proteomes" id="UP000789508"/>
    </source>
</evidence>
<comment type="caution">
    <text evidence="2">The sequence shown here is derived from an EMBL/GenBank/DDBJ whole genome shotgun (WGS) entry which is preliminary data.</text>
</comment>
<keyword evidence="3" id="KW-1185">Reference proteome</keyword>
<organism evidence="2 3">
    <name type="scientific">Ambispora leptoticha</name>
    <dbReference type="NCBI Taxonomy" id="144679"/>
    <lineage>
        <taxon>Eukaryota</taxon>
        <taxon>Fungi</taxon>
        <taxon>Fungi incertae sedis</taxon>
        <taxon>Mucoromycota</taxon>
        <taxon>Glomeromycotina</taxon>
        <taxon>Glomeromycetes</taxon>
        <taxon>Archaeosporales</taxon>
        <taxon>Ambisporaceae</taxon>
        <taxon>Ambispora</taxon>
    </lineage>
</organism>
<sequence length="382" mass="44714">MAKNIYFIIENKSLKSQLSLLEERLKCIERAQSSTPNQRKGKKIRKKKDLFHMEKTVIQIKKVLKKKWCEQKAFVELFILLALKRHINKSLEYLDEEVVHVLQTNYKSIYSMAKIKVDSELDKVNKKREYHSDELIGTDIKLVAKEKNSRPNNHVIKVYVLPWRSERAKEVALTNQANKIIRERHYDKNWIQNTRPPLDAPFWTIASSYNYNRYGDYLTPNTSNNDPEPGPTDDTRSNNNPELEHINDTRSNNDLESDADNYNFRRRPRNELGFNNFDTNEPEINNEGSTNSGCNSGHNSEYNSGRRPRNDDSDTNDPNHESTSMNNNPSTKTPVRKSSRIKNRKRMNVPTRIFAYSEEETEVTDMHQILVSYRTVPIRPIL</sequence>
<feature type="compositionally biased region" description="Basic and acidic residues" evidence="1">
    <location>
        <begin position="242"/>
        <end position="253"/>
    </location>
</feature>
<feature type="compositionally biased region" description="Polar residues" evidence="1">
    <location>
        <begin position="276"/>
        <end position="303"/>
    </location>
</feature>
<dbReference type="AlphaFoldDB" id="A0A9N8WLN7"/>
<dbReference type="OrthoDB" id="2339981at2759"/>
<name>A0A9N8WLN7_9GLOM</name>
<feature type="compositionally biased region" description="Basic and acidic residues" evidence="1">
    <location>
        <begin position="308"/>
        <end position="320"/>
    </location>
</feature>
<feature type="compositionally biased region" description="Polar residues" evidence="1">
    <location>
        <begin position="321"/>
        <end position="333"/>
    </location>
</feature>
<protein>
    <submittedName>
        <fullName evidence="2">9545_t:CDS:1</fullName>
    </submittedName>
</protein>
<accession>A0A9N8WLN7</accession>
<feature type="compositionally biased region" description="Basic residues" evidence="1">
    <location>
        <begin position="334"/>
        <end position="346"/>
    </location>
</feature>
<proteinExistence type="predicted"/>
<reference evidence="2" key="1">
    <citation type="submission" date="2021-06" db="EMBL/GenBank/DDBJ databases">
        <authorList>
            <person name="Kallberg Y."/>
            <person name="Tangrot J."/>
            <person name="Rosling A."/>
        </authorList>
    </citation>
    <scope>NUCLEOTIDE SEQUENCE</scope>
    <source>
        <strain evidence="2">FL130A</strain>
    </source>
</reference>
<dbReference type="Proteomes" id="UP000789508">
    <property type="component" value="Unassembled WGS sequence"/>
</dbReference>
<gene>
    <name evidence="2" type="ORF">ALEPTO_LOCUS2773</name>
</gene>
<evidence type="ECO:0000313" key="2">
    <source>
        <dbReference type="EMBL" id="CAG8486784.1"/>
    </source>
</evidence>
<feature type="region of interest" description="Disordered" evidence="1">
    <location>
        <begin position="218"/>
        <end position="346"/>
    </location>
</feature>